<reference evidence="2" key="2">
    <citation type="submission" date="2022-08" db="EMBL/GenBank/DDBJ databases">
        <authorList>
            <person name="Dong C."/>
        </authorList>
    </citation>
    <scope>NUCLEOTIDE SEQUENCE</scope>
    <source>
        <strain evidence="2">59MF3M-4</strain>
    </source>
</reference>
<dbReference type="AlphaFoldDB" id="A0A9X2WIE9"/>
<dbReference type="Pfam" id="PF01575">
    <property type="entry name" value="MaoC_dehydratas"/>
    <property type="match status" value="1"/>
</dbReference>
<dbReference type="GO" id="GO:0004312">
    <property type="term" value="F:fatty acid synthase activity"/>
    <property type="evidence" value="ECO:0007669"/>
    <property type="project" value="InterPro"/>
</dbReference>
<dbReference type="PANTHER" id="PTHR43841:SF1">
    <property type="entry name" value="3-HYDROXYACYL-THIOESTER DEHYDRATASE X"/>
    <property type="match status" value="1"/>
</dbReference>
<dbReference type="RefSeq" id="WP_260977844.1">
    <property type="nucleotide sequence ID" value="NZ_JAOANI010000031.1"/>
</dbReference>
<proteinExistence type="predicted"/>
<evidence type="ECO:0000259" key="1">
    <source>
        <dbReference type="Pfam" id="PF01575"/>
    </source>
</evidence>
<evidence type="ECO:0000313" key="2">
    <source>
        <dbReference type="EMBL" id="MCT7361012.1"/>
    </source>
</evidence>
<dbReference type="InterPro" id="IPR029069">
    <property type="entry name" value="HotDog_dom_sf"/>
</dbReference>
<gene>
    <name evidence="2" type="ORF">NYR02_18460</name>
</gene>
<name>A0A9X2WIE9_9GAMM</name>
<accession>A0A9X2WIE9</accession>
<dbReference type="PRINTS" id="PR01483">
    <property type="entry name" value="FASYNTHASE"/>
</dbReference>
<dbReference type="PANTHER" id="PTHR43841">
    <property type="entry name" value="3-HYDROXYACYL-THIOESTER DEHYDRATASE HTDX-RELATED"/>
    <property type="match status" value="1"/>
</dbReference>
<dbReference type="GO" id="GO:0006633">
    <property type="term" value="P:fatty acid biosynthetic process"/>
    <property type="evidence" value="ECO:0007669"/>
    <property type="project" value="InterPro"/>
</dbReference>
<keyword evidence="3" id="KW-1185">Reference proteome</keyword>
<organism evidence="2 3">
    <name type="scientific">Thalassolituus pacificus</name>
    <dbReference type="NCBI Taxonomy" id="2975440"/>
    <lineage>
        <taxon>Bacteria</taxon>
        <taxon>Pseudomonadati</taxon>
        <taxon>Pseudomonadota</taxon>
        <taxon>Gammaproteobacteria</taxon>
        <taxon>Oceanospirillales</taxon>
        <taxon>Oceanospirillaceae</taxon>
        <taxon>Thalassolituus</taxon>
    </lineage>
</organism>
<feature type="domain" description="MaoC-like" evidence="1">
    <location>
        <begin position="177"/>
        <end position="261"/>
    </location>
</feature>
<dbReference type="SUPFAM" id="SSF54637">
    <property type="entry name" value="Thioesterase/thiol ester dehydrase-isomerase"/>
    <property type="match status" value="2"/>
</dbReference>
<dbReference type="InterPro" id="IPR002539">
    <property type="entry name" value="MaoC-like_dom"/>
</dbReference>
<dbReference type="Proteomes" id="UP001147830">
    <property type="component" value="Unassembled WGS sequence"/>
</dbReference>
<comment type="caution">
    <text evidence="2">The sequence shown here is derived from an EMBL/GenBank/DDBJ whole genome shotgun (WGS) entry which is preliminary data.</text>
</comment>
<evidence type="ECO:0000313" key="3">
    <source>
        <dbReference type="Proteomes" id="UP001147830"/>
    </source>
</evidence>
<dbReference type="GO" id="GO:0005835">
    <property type="term" value="C:fatty acid synthase complex"/>
    <property type="evidence" value="ECO:0007669"/>
    <property type="project" value="InterPro"/>
</dbReference>
<reference evidence="2" key="1">
    <citation type="journal article" date="2022" name="Front. Microbiol.">
        <title>Genome-based taxonomic rearrangement of Oceanobacter-related bacteria including the description of Thalassolituus hydrocarbonoclasticus sp. nov. and Thalassolituus pacificus sp. nov. and emended description of the genus Thalassolituus.</title>
        <authorList>
            <person name="Dong C."/>
            <person name="Wei L."/>
            <person name="Wang J."/>
            <person name="Lai Q."/>
            <person name="Huang Z."/>
            <person name="Shao Z."/>
        </authorList>
    </citation>
    <scope>NUCLEOTIDE SEQUENCE</scope>
    <source>
        <strain evidence="2">59MF3M-4</strain>
    </source>
</reference>
<protein>
    <submittedName>
        <fullName evidence="2">MaoC/PaaZ C-terminal domain-containing protein</fullName>
    </submittedName>
</protein>
<dbReference type="InterPro" id="IPR003965">
    <property type="entry name" value="Fatty_acid_synthase"/>
</dbReference>
<dbReference type="EMBL" id="JAOANI010000031">
    <property type="protein sequence ID" value="MCT7361012.1"/>
    <property type="molecule type" value="Genomic_DNA"/>
</dbReference>
<sequence length="298" mass="33342">MTQAIRMQFSATPGTLSQYARALLARGASQRDLHMPDIEALLVGVKARPERVAAYAAVCGFSSHNSLLPLTYPHVLAFPLHMELMLHKHFPLALMGLVHIRNEVTQYRAIRQEEKLDIRCHFSGSSRTDKGLEFDIRTEVTIGGELVWESVSTNLARMRSDTPRGPKKERAPLASFTTAERWTLNSNLGRRYARVSGDSNPIHLYALSARLFGFKSHIAHGMWSKARTAAALQPLLGSDVCRLTTEFKLPVFLPSTVELNYNLHETLSSEPAVKAGIDFELRSIKGEKVHMKGRIEKI</sequence>
<dbReference type="Gene3D" id="3.10.129.10">
    <property type="entry name" value="Hotdog Thioesterase"/>
    <property type="match status" value="1"/>
</dbReference>